<dbReference type="Pfam" id="PF21928">
    <property type="entry name" value="XLF_CC"/>
    <property type="match status" value="1"/>
</dbReference>
<dbReference type="GO" id="GO:0032807">
    <property type="term" value="C:DNA ligase IV complex"/>
    <property type="evidence" value="ECO:0007669"/>
    <property type="project" value="TreeGrafter"/>
</dbReference>
<evidence type="ECO:0000313" key="12">
    <source>
        <dbReference type="Proteomes" id="UP000281468"/>
    </source>
</evidence>
<proteinExistence type="inferred from homology"/>
<feature type="region of interest" description="Disordered" evidence="8">
    <location>
        <begin position="1711"/>
        <end position="1762"/>
    </location>
</feature>
<feature type="region of interest" description="Disordered" evidence="8">
    <location>
        <begin position="273"/>
        <end position="647"/>
    </location>
</feature>
<evidence type="ECO:0000259" key="9">
    <source>
        <dbReference type="Pfam" id="PF09302"/>
    </source>
</evidence>
<dbReference type="InterPro" id="IPR053829">
    <property type="entry name" value="XLF-like_CC"/>
</dbReference>
<protein>
    <recommendedName>
        <fullName evidence="7">Non-homologous end-joining factor 1</fullName>
    </recommendedName>
</protein>
<feature type="domain" description="XLF-like coiled-coil region" evidence="10">
    <location>
        <begin position="132"/>
        <end position="181"/>
    </location>
</feature>
<dbReference type="Pfam" id="PF09302">
    <property type="entry name" value="XLF"/>
    <property type="match status" value="1"/>
</dbReference>
<dbReference type="InterPro" id="IPR052287">
    <property type="entry name" value="NHEJ_factor"/>
</dbReference>
<dbReference type="CDD" id="cd22285">
    <property type="entry name" value="HD_XLF_N"/>
    <property type="match status" value="1"/>
</dbReference>
<dbReference type="EMBL" id="QWIQ01000012">
    <property type="protein sequence ID" value="RMZ17292.1"/>
    <property type="molecule type" value="Genomic_DNA"/>
</dbReference>
<feature type="compositionally biased region" description="Polar residues" evidence="8">
    <location>
        <begin position="325"/>
        <end position="343"/>
    </location>
</feature>
<feature type="compositionally biased region" description="Basic and acidic residues" evidence="8">
    <location>
        <begin position="563"/>
        <end position="606"/>
    </location>
</feature>
<feature type="compositionally biased region" description="Basic and acidic residues" evidence="8">
    <location>
        <begin position="1076"/>
        <end position="1087"/>
    </location>
</feature>
<feature type="compositionally biased region" description="Polar residues" evidence="8">
    <location>
        <begin position="428"/>
        <end position="440"/>
    </location>
</feature>
<evidence type="ECO:0000256" key="2">
    <source>
        <dbReference type="ARBA" id="ARBA00022763"/>
    </source>
</evidence>
<evidence type="ECO:0000256" key="5">
    <source>
        <dbReference type="ARBA" id="ARBA00023242"/>
    </source>
</evidence>
<dbReference type="GO" id="GO:0045027">
    <property type="term" value="F:DNA end binding"/>
    <property type="evidence" value="ECO:0007669"/>
    <property type="project" value="TreeGrafter"/>
</dbReference>
<feature type="region of interest" description="Disordered" evidence="8">
    <location>
        <begin position="690"/>
        <end position="767"/>
    </location>
</feature>
<keyword evidence="5" id="KW-0539">Nucleus</keyword>
<evidence type="ECO:0000259" key="10">
    <source>
        <dbReference type="Pfam" id="PF21928"/>
    </source>
</evidence>
<keyword evidence="2" id="KW-0227">DNA damage</keyword>
<feature type="compositionally biased region" description="Polar residues" evidence="8">
    <location>
        <begin position="1046"/>
        <end position="1058"/>
    </location>
</feature>
<feature type="compositionally biased region" description="Polar residues" evidence="8">
    <location>
        <begin position="1432"/>
        <end position="1443"/>
    </location>
</feature>
<dbReference type="PANTHER" id="PTHR32235:SF1">
    <property type="entry name" value="NON-HOMOLOGOUS END-JOINING FACTOR 1"/>
    <property type="match status" value="1"/>
</dbReference>
<evidence type="ECO:0000256" key="3">
    <source>
        <dbReference type="ARBA" id="ARBA00023125"/>
    </source>
</evidence>
<dbReference type="PANTHER" id="PTHR32235">
    <property type="entry name" value="NON-HOMOLOGOUS END-JOINING FACTOR 1"/>
    <property type="match status" value="1"/>
</dbReference>
<feature type="region of interest" description="Disordered" evidence="8">
    <location>
        <begin position="1424"/>
        <end position="1443"/>
    </location>
</feature>
<comment type="caution">
    <text evidence="11">The sequence shown here is derived from an EMBL/GenBank/DDBJ whole genome shotgun (WGS) entry which is preliminary data.</text>
</comment>
<comment type="similarity">
    <text evidence="6">Belongs to the XRCC4-XLF family. XLF subfamily.</text>
</comment>
<dbReference type="Proteomes" id="UP000281468">
    <property type="component" value="Unassembled WGS sequence"/>
</dbReference>
<feature type="region of interest" description="Disordered" evidence="8">
    <location>
        <begin position="1254"/>
        <end position="1334"/>
    </location>
</feature>
<feature type="compositionally biased region" description="Acidic residues" evidence="8">
    <location>
        <begin position="358"/>
        <end position="370"/>
    </location>
</feature>
<evidence type="ECO:0000313" key="11">
    <source>
        <dbReference type="EMBL" id="RMZ17292.1"/>
    </source>
</evidence>
<evidence type="ECO:0000256" key="4">
    <source>
        <dbReference type="ARBA" id="ARBA00023204"/>
    </source>
</evidence>
<feature type="domain" description="XLF-like N-terminal" evidence="9">
    <location>
        <begin position="9"/>
        <end position="125"/>
    </location>
</feature>
<feature type="compositionally biased region" description="Basic and acidic residues" evidence="8">
    <location>
        <begin position="923"/>
        <end position="975"/>
    </location>
</feature>
<evidence type="ECO:0000256" key="1">
    <source>
        <dbReference type="ARBA" id="ARBA00004123"/>
    </source>
</evidence>
<gene>
    <name evidence="11" type="ORF">D0862_00897</name>
</gene>
<dbReference type="InterPro" id="IPR038051">
    <property type="entry name" value="XRCC4-like_N_sf"/>
</dbReference>
<feature type="region of interest" description="Disordered" evidence="8">
    <location>
        <begin position="1173"/>
        <end position="1192"/>
    </location>
</feature>
<feature type="region of interest" description="Disordered" evidence="8">
    <location>
        <begin position="1014"/>
        <end position="1154"/>
    </location>
</feature>
<feature type="compositionally biased region" description="Polar residues" evidence="8">
    <location>
        <begin position="1271"/>
        <end position="1284"/>
    </location>
</feature>
<evidence type="ECO:0000256" key="7">
    <source>
        <dbReference type="ARBA" id="ARBA00044529"/>
    </source>
</evidence>
<keyword evidence="4" id="KW-0234">DNA repair</keyword>
<feature type="compositionally biased region" description="Polar residues" evidence="8">
    <location>
        <begin position="489"/>
        <end position="505"/>
    </location>
</feature>
<feature type="region of interest" description="Disordered" evidence="8">
    <location>
        <begin position="919"/>
        <end position="995"/>
    </location>
</feature>
<dbReference type="GO" id="GO:0006303">
    <property type="term" value="P:double-strand break repair via nonhomologous end joining"/>
    <property type="evidence" value="ECO:0007669"/>
    <property type="project" value="UniProtKB-ARBA"/>
</dbReference>
<feature type="compositionally biased region" description="Basic and acidic residues" evidence="8">
    <location>
        <begin position="1313"/>
        <end position="1323"/>
    </location>
</feature>
<feature type="region of interest" description="Disordered" evidence="8">
    <location>
        <begin position="1198"/>
        <end position="1219"/>
    </location>
</feature>
<dbReference type="InterPro" id="IPR015381">
    <property type="entry name" value="XLF-like_N"/>
</dbReference>
<sequence length="1809" mass="197666">MSTAVMFPRWRTLSISDERLPPLLIKAHLHSEGYTIHLTDLSRIWSESLTKREINKRALNNDCSIDPTDGPEQYTILLEKINSTLEQEDKTSLRFQPGDTEQEIKLELRATLPHPLPPLNWTVEFALQEPDQLNGQLITPLFRQCHEFQAQTRLLMHALHEKDRVISKLCDRLEASGNDLSIPFPQTNGKLNRKSKRSHREQLAPFVRGLGDFDENNWRKQWEQMDRGEERLEDGVLEDVTKELKVAAGDEKVPSIRAEWWRLFGSEMTSENLQTKSNGVAPGGGSQTPIRGKDKLQEIPGSSGETEKNEFQRQTTPPTPKRSVATFTNGERQETQRVASSFTQEREEPAKVATGGSLDDESTEDEEDLDASAARLSQPATADKQATSFPKHGVSPRTNLGGVGGGGRQESPTRSPVVSGPSYAPSKSAKNPQSPPSTIQPRPRLGAIGGKRDIVPSASNDPGHSPSPSVPSSVQAPAERTGVNREPSAFNSATPNRAFDSNSPISEDEAAAPKKPAKLGTIGGRKPQGRTQAPTEQVGAAESQDNTTSPRKSKMGTIGGRRKVTDADGSHDHMQEDATRSADVARGDRSHANDGEESDRARKQQRESTPPPRETSREKADRKRLELKRQLDIERSSGGASSEQPSQEQSAECAFVHEMCYYTYCYYATCKHQETVLHRFCRRAKPIRPSATAGVSLAPEASTHTTQSKPFRKDGKLRISRSNRRKYDQWKERKRGQQLQREQMKSATSAHPVTEHQHQHDTASSTTFAADTGTASITTEPVLKASSIASSSLQQTQPSELSTAQPDTMAGLAAFKLRGWISGSSIKPERQANKSTETFDEQPLHQVPDKIRHKEPGIRGTDESWELPNSEDLIRHVAESSQSLRGQHGQHIGTSRALSYGSDDYEIINAQLENAKTETLNVMKDHNRTDKSHDNVWKQESPAKRLQRVHESLANAREKQWPDKKPSKSPPKDSDFPALGIGHATSKEDLSGPVASKTEARKLSYASVASTGIKDASNKAHSAVISSASTGRSCIPSYSEDDEKTVVQSSTKQASSSPYGKATPHFAQPTKSFARRAGENALRKDSVPSRAAELSPSKNNQVKESLLESDKHTAQHLSKRKSIPGSWMSTDSPPKPAVAGTSPHHSPFTPMPSGVDEWQFVERRSAQDAAELNTTAQEDHVQNVPKKKSSSYMLPTAAATRRAVATGGQDQSKKPGTLRINTNQVVQGTAQLSPVSASAKSAASSVDSVLREKRAVGAQRSPGSPQRKDQQVLNPSVTQRSAPNSPVRMGEAERQKAKIAIPKVPSKIPQPRKTRDSPHREDLGISPASKPVDPLAAVPNTVARRRTSHADILKPIFDKLDSQGLLKTDREDSAIAEDKDEGKVRTKPKIVDREDVPETPHRMTPELAQIALLTRQGVGMTGKALPPHLRSSRQTSIASTEADTSTVNIVTETKAGNGSNEASRTPGRDEAVFESAPKAASKSSLRATAQVFKPLWQAQGPAQELSLLSWQGRLDHMPAESWSAMPPDVQHSIQRLRDFSSSPSKRQNMRFWGSLLQATGLPSPVPALASQTPRRENKAVPILDKDGDTVMSNTSSNEVKAGQVLKPTLSPSKKSVDWTVMDLDGKQKPVSFGRAGRSPMPLMESQHKQNDIAVLLPSSEGSGPWTIGSGTPAPSRSNYGWKGGDGKEIRFQGYGPQAERNTHSPVRVQYGSHMGRHGQTGGSQSYKVPYTSPFSNIQLSPPGVQEENDSPPASSQRVWPRSRKQWAEMMGYSHVPCGNIEITQATEALPLGNPAFGCCHKCVGPNGSG</sequence>
<accession>A0A3M7HW51</accession>
<name>A0A3M7HW51_HORWE</name>
<feature type="compositionally biased region" description="Basic and acidic residues" evidence="8">
    <location>
        <begin position="614"/>
        <end position="635"/>
    </location>
</feature>
<evidence type="ECO:0000256" key="6">
    <source>
        <dbReference type="ARBA" id="ARBA00025747"/>
    </source>
</evidence>
<feature type="compositionally biased region" description="Low complexity" evidence="8">
    <location>
        <begin position="636"/>
        <end position="647"/>
    </location>
</feature>
<dbReference type="Gene3D" id="2.170.210.10">
    <property type="entry name" value="DNA double-strand break repair and VJ recombination XRCC4, N-terminal"/>
    <property type="match status" value="1"/>
</dbReference>
<comment type="subcellular location">
    <subcellularLocation>
        <location evidence="1">Nucleus</location>
    </subcellularLocation>
</comment>
<keyword evidence="3" id="KW-0238">DNA-binding</keyword>
<feature type="compositionally biased region" description="Polar residues" evidence="8">
    <location>
        <begin position="1722"/>
        <end position="1739"/>
    </location>
</feature>
<organism evidence="11 12">
    <name type="scientific">Hortaea werneckii</name>
    <name type="common">Black yeast</name>
    <name type="synonym">Cladosporium werneckii</name>
    <dbReference type="NCBI Taxonomy" id="91943"/>
    <lineage>
        <taxon>Eukaryota</taxon>
        <taxon>Fungi</taxon>
        <taxon>Dikarya</taxon>
        <taxon>Ascomycota</taxon>
        <taxon>Pezizomycotina</taxon>
        <taxon>Dothideomycetes</taxon>
        <taxon>Dothideomycetidae</taxon>
        <taxon>Mycosphaerellales</taxon>
        <taxon>Teratosphaeriaceae</taxon>
        <taxon>Hortaea</taxon>
    </lineage>
</organism>
<reference evidence="11 12" key="1">
    <citation type="journal article" date="2018" name="BMC Genomics">
        <title>Genomic evidence for intraspecific hybridization in a clonal and extremely halotolerant yeast.</title>
        <authorList>
            <person name="Gostincar C."/>
            <person name="Stajich J.E."/>
            <person name="Zupancic J."/>
            <person name="Zalar P."/>
            <person name="Gunde-Cimerman N."/>
        </authorList>
    </citation>
    <scope>NUCLEOTIDE SEQUENCE [LARGE SCALE GENOMIC DNA]</scope>
    <source>
        <strain evidence="11 12">EXF-171</strain>
    </source>
</reference>
<feature type="compositionally biased region" description="Polar residues" evidence="8">
    <location>
        <begin position="737"/>
        <end position="751"/>
    </location>
</feature>
<evidence type="ECO:0000256" key="8">
    <source>
        <dbReference type="SAM" id="MobiDB-lite"/>
    </source>
</evidence>
<feature type="compositionally biased region" description="Polar residues" evidence="8">
    <location>
        <begin position="378"/>
        <end position="388"/>
    </location>
</feature>